<gene>
    <name evidence="1" type="ORF">NM208_g16935</name>
</gene>
<accession>A0ACC1RA56</accession>
<sequence length="379" mass="42842">MCACERLPLGDPIRRQGPYSHNLSDVKDLILGVRNDDLEDLAVEDILSHWNQVIRSYSPGRLSYDSDKLVALAGIVECFERAFQAMVDAEAGDGDTPISGEDKKDEVKIEEMQTKLQQKLKISSEPLFLAGLWRPGIEGQLAWRATSRVQHHQLSGNAPPAAGKRFDKYVAPTWSWCSIKDALVEPQQYVPLGHSFIRVLEAKVNPHPDFRPDGAANGLRYCCARGSYIRLQCSFLPIMGFGLVEGMKFPDLSKQERSMINVESKNYWDVDFEQEATQCKEPCAVPVFVDTTRVVNPVHCLILDCREDEEGNRYFVRLGAMVLDQPNDVKSFWGAVNVFDEKYPGKGDKFDQILRLVPTTGKTEYEQRDGVLQRTLEIR</sequence>
<organism evidence="1 2">
    <name type="scientific">Fusarium decemcellulare</name>
    <dbReference type="NCBI Taxonomy" id="57161"/>
    <lineage>
        <taxon>Eukaryota</taxon>
        <taxon>Fungi</taxon>
        <taxon>Dikarya</taxon>
        <taxon>Ascomycota</taxon>
        <taxon>Pezizomycotina</taxon>
        <taxon>Sordariomycetes</taxon>
        <taxon>Hypocreomycetidae</taxon>
        <taxon>Hypocreales</taxon>
        <taxon>Nectriaceae</taxon>
        <taxon>Fusarium</taxon>
        <taxon>Fusarium decemcellulare species complex</taxon>
    </lineage>
</organism>
<dbReference type="Proteomes" id="UP001148629">
    <property type="component" value="Unassembled WGS sequence"/>
</dbReference>
<proteinExistence type="predicted"/>
<protein>
    <submittedName>
        <fullName evidence="1">Uncharacterized protein</fullName>
    </submittedName>
</protein>
<dbReference type="EMBL" id="JANRMS010005638">
    <property type="protein sequence ID" value="KAJ3501441.1"/>
    <property type="molecule type" value="Genomic_DNA"/>
</dbReference>
<reference evidence="1" key="1">
    <citation type="submission" date="2022-08" db="EMBL/GenBank/DDBJ databases">
        <title>Genome Sequence of Fusarium decemcellulare.</title>
        <authorList>
            <person name="Buettner E."/>
        </authorList>
    </citation>
    <scope>NUCLEOTIDE SEQUENCE</scope>
    <source>
        <strain evidence="1">Babe19</strain>
    </source>
</reference>
<keyword evidence="2" id="KW-1185">Reference proteome</keyword>
<evidence type="ECO:0000313" key="2">
    <source>
        <dbReference type="Proteomes" id="UP001148629"/>
    </source>
</evidence>
<evidence type="ECO:0000313" key="1">
    <source>
        <dbReference type="EMBL" id="KAJ3501441.1"/>
    </source>
</evidence>
<comment type="caution">
    <text evidence="1">The sequence shown here is derived from an EMBL/GenBank/DDBJ whole genome shotgun (WGS) entry which is preliminary data.</text>
</comment>
<name>A0ACC1RA56_9HYPO</name>